<keyword evidence="5" id="KW-1185">Reference proteome</keyword>
<dbReference type="Proteomes" id="UP001183390">
    <property type="component" value="Unassembled WGS sequence"/>
</dbReference>
<evidence type="ECO:0000256" key="2">
    <source>
        <dbReference type="ARBA" id="ARBA00035108"/>
    </source>
</evidence>
<evidence type="ECO:0000256" key="3">
    <source>
        <dbReference type="ARBA" id="ARBA00035643"/>
    </source>
</evidence>
<dbReference type="RefSeq" id="WP_311511042.1">
    <property type="nucleotide sequence ID" value="NZ_JAVREP010000004.1"/>
</dbReference>
<name>A0ABU2M828_9ACTN</name>
<reference evidence="5" key="1">
    <citation type="submission" date="2023-07" db="EMBL/GenBank/DDBJ databases">
        <title>30 novel species of actinomycetes from the DSMZ collection.</title>
        <authorList>
            <person name="Nouioui I."/>
        </authorList>
    </citation>
    <scope>NUCLEOTIDE SEQUENCE [LARGE SCALE GENOMIC DNA]</scope>
    <source>
        <strain evidence="5">DSM 44743</strain>
    </source>
</reference>
<organism evidence="4 5">
    <name type="scientific">Nocardiopsis lambiniae</name>
    <dbReference type="NCBI Taxonomy" id="3075539"/>
    <lineage>
        <taxon>Bacteria</taxon>
        <taxon>Bacillati</taxon>
        <taxon>Actinomycetota</taxon>
        <taxon>Actinomycetes</taxon>
        <taxon>Streptosporangiales</taxon>
        <taxon>Nocardiopsidaceae</taxon>
        <taxon>Nocardiopsis</taxon>
    </lineage>
</organism>
<keyword evidence="1" id="KW-0304">Gas vesicle</keyword>
<comment type="subcellular location">
    <subcellularLocation>
        <location evidence="2">Gas vesicle</location>
    </subcellularLocation>
</comment>
<dbReference type="InterPro" id="IPR009430">
    <property type="entry name" value="GvpL/GvpF"/>
</dbReference>
<protein>
    <submittedName>
        <fullName evidence="4">GvpL/GvpF family gas vesicle protein</fullName>
    </submittedName>
</protein>
<dbReference type="EMBL" id="JAVREP010000004">
    <property type="protein sequence ID" value="MDT0328310.1"/>
    <property type="molecule type" value="Genomic_DNA"/>
</dbReference>
<accession>A0ABU2M828</accession>
<dbReference type="Pfam" id="PF06386">
    <property type="entry name" value="GvpL_GvpF"/>
    <property type="match status" value="1"/>
</dbReference>
<comment type="similarity">
    <text evidence="3">Belongs to the gas vesicle GvpF/GvpL family.</text>
</comment>
<comment type="caution">
    <text evidence="4">The sequence shown here is derived from an EMBL/GenBank/DDBJ whole genome shotgun (WGS) entry which is preliminary data.</text>
</comment>
<dbReference type="PANTHER" id="PTHR36852">
    <property type="entry name" value="PROTEIN GVPL 2"/>
    <property type="match status" value="1"/>
</dbReference>
<evidence type="ECO:0000313" key="4">
    <source>
        <dbReference type="EMBL" id="MDT0328310.1"/>
    </source>
</evidence>
<proteinExistence type="inferred from homology"/>
<dbReference type="PANTHER" id="PTHR36852:SF1">
    <property type="entry name" value="PROTEIN GVPL 2"/>
    <property type="match status" value="1"/>
</dbReference>
<evidence type="ECO:0000313" key="5">
    <source>
        <dbReference type="Proteomes" id="UP001183390"/>
    </source>
</evidence>
<evidence type="ECO:0000256" key="1">
    <source>
        <dbReference type="ARBA" id="ARBA00022987"/>
    </source>
</evidence>
<sequence length="255" mass="27304">MNAGLYVYGILRDSSLPEEFAFAGVGDPPGEVTPVRAAGLAAAVSPAPEDLRPRRRDLVAHQKVLEALIALGPVLPLRFGVVAEGEGSVAEELERSRERYENLLSEVEGRVEVNVKAFHDEDRALRVVLERDERLRDTNRRLREADGGSIPERMDFGEAVVNAVEELAAADAEAIVRALSGVTDRLVLGSSAAVAGCLVNVSLLVDQEGVKEVERVTGLLDRELAHVSLGVNGPLPPYSFVTGPDEPDPATGDPM</sequence>
<gene>
    <name evidence="4" type="ORF">RM479_07780</name>
</gene>